<dbReference type="GO" id="GO:0000155">
    <property type="term" value="F:phosphorelay sensor kinase activity"/>
    <property type="evidence" value="ECO:0007669"/>
    <property type="project" value="InterPro"/>
</dbReference>
<dbReference type="Gene3D" id="1.20.5.1930">
    <property type="match status" value="1"/>
</dbReference>
<accession>A0A9W6P6L1</accession>
<reference evidence="6" key="1">
    <citation type="submission" date="2023-02" db="EMBL/GenBank/DDBJ databases">
        <title>Nocardiopsis ansamitocini NBRC 112285.</title>
        <authorList>
            <person name="Ichikawa N."/>
            <person name="Sato H."/>
            <person name="Tonouchi N."/>
        </authorList>
    </citation>
    <scope>NUCLEOTIDE SEQUENCE</scope>
    <source>
        <strain evidence="6">NBRC 112285</strain>
    </source>
</reference>
<feature type="domain" description="Signal transduction histidine kinase subgroup 3 dimerisation and phosphoacceptor" evidence="5">
    <location>
        <begin position="187"/>
        <end position="250"/>
    </location>
</feature>
<dbReference type="InterPro" id="IPR011712">
    <property type="entry name" value="Sig_transdc_His_kin_sub3_dim/P"/>
</dbReference>
<dbReference type="InterPro" id="IPR050482">
    <property type="entry name" value="Sensor_HK_TwoCompSys"/>
</dbReference>
<proteinExistence type="predicted"/>
<evidence type="ECO:0000256" key="3">
    <source>
        <dbReference type="ARBA" id="ARBA00023012"/>
    </source>
</evidence>
<dbReference type="PANTHER" id="PTHR24421">
    <property type="entry name" value="NITRATE/NITRITE SENSOR PROTEIN NARX-RELATED"/>
    <property type="match status" value="1"/>
</dbReference>
<keyword evidence="2" id="KW-0418">Kinase</keyword>
<dbReference type="InterPro" id="IPR036890">
    <property type="entry name" value="HATPase_C_sf"/>
</dbReference>
<protein>
    <recommendedName>
        <fullName evidence="5">Signal transduction histidine kinase subgroup 3 dimerisation and phosphoacceptor domain-containing protein</fullName>
    </recommendedName>
</protein>
<dbReference type="Proteomes" id="UP001165092">
    <property type="component" value="Unassembled WGS sequence"/>
</dbReference>
<dbReference type="GO" id="GO:0046983">
    <property type="term" value="F:protein dimerization activity"/>
    <property type="evidence" value="ECO:0007669"/>
    <property type="project" value="InterPro"/>
</dbReference>
<dbReference type="Pfam" id="PF07730">
    <property type="entry name" value="HisKA_3"/>
    <property type="match status" value="1"/>
</dbReference>
<feature type="transmembrane region" description="Helical" evidence="4">
    <location>
        <begin position="40"/>
        <end position="61"/>
    </location>
</feature>
<keyword evidence="4" id="KW-1133">Transmembrane helix</keyword>
<keyword evidence="4" id="KW-0812">Transmembrane</keyword>
<evidence type="ECO:0000256" key="1">
    <source>
        <dbReference type="ARBA" id="ARBA00022679"/>
    </source>
</evidence>
<feature type="transmembrane region" description="Helical" evidence="4">
    <location>
        <begin position="16"/>
        <end position="34"/>
    </location>
</feature>
<feature type="transmembrane region" description="Helical" evidence="4">
    <location>
        <begin position="114"/>
        <end position="132"/>
    </location>
</feature>
<organism evidence="6 7">
    <name type="scientific">Nocardiopsis ansamitocini</name>
    <dbReference type="NCBI Taxonomy" id="1670832"/>
    <lineage>
        <taxon>Bacteria</taxon>
        <taxon>Bacillati</taxon>
        <taxon>Actinomycetota</taxon>
        <taxon>Actinomycetes</taxon>
        <taxon>Streptosporangiales</taxon>
        <taxon>Nocardiopsidaceae</taxon>
        <taxon>Nocardiopsis</taxon>
    </lineage>
</organism>
<dbReference type="Gene3D" id="3.30.565.10">
    <property type="entry name" value="Histidine kinase-like ATPase, C-terminal domain"/>
    <property type="match status" value="1"/>
</dbReference>
<dbReference type="EMBL" id="BSQG01000004">
    <property type="protein sequence ID" value="GLU48400.1"/>
    <property type="molecule type" value="Genomic_DNA"/>
</dbReference>
<evidence type="ECO:0000256" key="4">
    <source>
        <dbReference type="SAM" id="Phobius"/>
    </source>
</evidence>
<evidence type="ECO:0000313" key="7">
    <source>
        <dbReference type="Proteomes" id="UP001165092"/>
    </source>
</evidence>
<evidence type="ECO:0000259" key="5">
    <source>
        <dbReference type="Pfam" id="PF07730"/>
    </source>
</evidence>
<keyword evidence="7" id="KW-1185">Reference proteome</keyword>
<name>A0A9W6P6L1_9ACTN</name>
<comment type="caution">
    <text evidence="6">The sequence shown here is derived from an EMBL/GenBank/DDBJ whole genome shotgun (WGS) entry which is preliminary data.</text>
</comment>
<keyword evidence="1" id="KW-0808">Transferase</keyword>
<keyword evidence="4" id="KW-0472">Membrane</keyword>
<dbReference type="RefSeq" id="WP_285759888.1">
    <property type="nucleotide sequence ID" value="NZ_BSQG01000004.1"/>
</dbReference>
<sequence length="377" mass="40922">MTSGQSEKTQGQLRTLNFGIVSGAISAVGALLVAGDARTWWDALLMGVGLATTLLVVNRWTVSRFSRVVLPGLIVTAIVWVVGVLALNVSAPSYGFAIVATIAAFELPRHRRAVIAGIAAFAVVVLATKLVVAREDGVAALAEFVFISLCVAAAGIVFTMLIYAVHDLITELGESRRREAEHAVIRERMRFAGDLHDIQGHTLHVVKLKLALARKLVRVDTERAEDELQEIHTLVGETIAQTKELAYAQRRLNLSAELENAKNLFEAAGIRVRVDRESEVDSHAGELLGQVLRETTTNILRHAQARQVRITLSTMGITIVNDGAREGPLPDLRGLSTLRQRVADSAGELRVHQQDGWFCTAATLPAATPSDTRKDDQ</sequence>
<dbReference type="AlphaFoldDB" id="A0A9W6P6L1"/>
<dbReference type="PANTHER" id="PTHR24421:SF63">
    <property type="entry name" value="SENSOR HISTIDINE KINASE DESK"/>
    <property type="match status" value="1"/>
</dbReference>
<feature type="transmembrane region" description="Helical" evidence="4">
    <location>
        <begin position="144"/>
        <end position="169"/>
    </location>
</feature>
<evidence type="ECO:0000313" key="6">
    <source>
        <dbReference type="EMBL" id="GLU48400.1"/>
    </source>
</evidence>
<gene>
    <name evidence="6" type="ORF">Nans01_27510</name>
</gene>
<dbReference type="GO" id="GO:0016020">
    <property type="term" value="C:membrane"/>
    <property type="evidence" value="ECO:0007669"/>
    <property type="project" value="InterPro"/>
</dbReference>
<feature type="transmembrane region" description="Helical" evidence="4">
    <location>
        <begin position="68"/>
        <end position="85"/>
    </location>
</feature>
<evidence type="ECO:0000256" key="2">
    <source>
        <dbReference type="ARBA" id="ARBA00022777"/>
    </source>
</evidence>
<keyword evidence="3" id="KW-0902">Two-component regulatory system</keyword>